<accession>A0A248LGJ1</accession>
<keyword evidence="2" id="KW-0067">ATP-binding</keyword>
<keyword evidence="3" id="KW-0966">Cell projection</keyword>
<dbReference type="GO" id="GO:0016887">
    <property type="term" value="F:ATP hydrolysis activity"/>
    <property type="evidence" value="ECO:0007669"/>
    <property type="project" value="TreeGrafter"/>
</dbReference>
<gene>
    <name evidence="3" type="primary">fleN</name>
    <name evidence="3" type="ORF">LHGZ1_0774</name>
</gene>
<dbReference type="SUPFAM" id="SSF52540">
    <property type="entry name" value="P-loop containing nucleoside triphosphate hydrolases"/>
    <property type="match status" value="1"/>
</dbReference>
<reference evidence="4" key="1">
    <citation type="submission" date="2017-06" db="EMBL/GenBank/DDBJ databases">
        <title>Whole genome sequence of Laribacter hongkongensis LHGZ1.</title>
        <authorList>
            <person name="Chen D."/>
            <person name="Wu H."/>
            <person name="Chen J."/>
        </authorList>
    </citation>
    <scope>NUCLEOTIDE SEQUENCE [LARGE SCALE GENOMIC DNA]</scope>
    <source>
        <strain evidence="4">LHGZ1</strain>
    </source>
</reference>
<dbReference type="EMBL" id="CP022115">
    <property type="protein sequence ID" value="ASJ23605.1"/>
    <property type="molecule type" value="Genomic_DNA"/>
</dbReference>
<protein>
    <submittedName>
        <fullName evidence="3">Flagellar synthesis regulator FleN</fullName>
    </submittedName>
</protein>
<evidence type="ECO:0000256" key="1">
    <source>
        <dbReference type="ARBA" id="ARBA00022741"/>
    </source>
</evidence>
<dbReference type="Gene3D" id="3.40.50.300">
    <property type="entry name" value="P-loop containing nucleotide triphosphate hydrolases"/>
    <property type="match status" value="1"/>
</dbReference>
<sequence>MIRVEDQAASLRRMAQVLHSPQSFAFVGGRAAGTTTLVAELGTALAQQQNARVALFDAHPVRALVRRMARHELETLDKVIQHQLPLDAAVTPLSDNLVLVGFHARPRLLAELHLALAHRLEGEFTALVRDLNYLLFDVPAAELALAGIADDVIVVLSPDHDCLTEVYAQIKRLAGEYGQRRFNVLLNRVHTLAEARLWFARLSAVAGQYLSVSLRWVGYVPEDHWAKRAAILRTTTVQSFPDSETAAAISQLAARLPQWSTRSGSVPDLFNRLCEATRLNGPPPSDLTPFRP</sequence>
<dbReference type="GO" id="GO:0005829">
    <property type="term" value="C:cytosol"/>
    <property type="evidence" value="ECO:0007669"/>
    <property type="project" value="TreeGrafter"/>
</dbReference>
<keyword evidence="3" id="KW-0969">Cilium</keyword>
<dbReference type="GO" id="GO:0005524">
    <property type="term" value="F:ATP binding"/>
    <property type="evidence" value="ECO:0007669"/>
    <property type="project" value="UniProtKB-KW"/>
</dbReference>
<dbReference type="OrthoDB" id="5296586at2"/>
<keyword evidence="1" id="KW-0547">Nucleotide-binding</keyword>
<dbReference type="AlphaFoldDB" id="A0A248LGJ1"/>
<dbReference type="Proteomes" id="UP000197424">
    <property type="component" value="Chromosome"/>
</dbReference>
<evidence type="ECO:0000313" key="3">
    <source>
        <dbReference type="EMBL" id="ASJ23605.1"/>
    </source>
</evidence>
<evidence type="ECO:0000256" key="2">
    <source>
        <dbReference type="ARBA" id="ARBA00022840"/>
    </source>
</evidence>
<proteinExistence type="predicted"/>
<dbReference type="GO" id="GO:0009898">
    <property type="term" value="C:cytoplasmic side of plasma membrane"/>
    <property type="evidence" value="ECO:0007669"/>
    <property type="project" value="TreeGrafter"/>
</dbReference>
<dbReference type="PANTHER" id="PTHR43384">
    <property type="entry name" value="SEPTUM SITE-DETERMINING PROTEIN MIND HOMOLOG, CHLOROPLASTIC-RELATED"/>
    <property type="match status" value="1"/>
</dbReference>
<dbReference type="GO" id="GO:0051782">
    <property type="term" value="P:negative regulation of cell division"/>
    <property type="evidence" value="ECO:0007669"/>
    <property type="project" value="TreeGrafter"/>
</dbReference>
<evidence type="ECO:0000313" key="4">
    <source>
        <dbReference type="Proteomes" id="UP000197424"/>
    </source>
</evidence>
<dbReference type="RefSeq" id="WP_088860192.1">
    <property type="nucleotide sequence ID" value="NZ_CP022115.1"/>
</dbReference>
<dbReference type="InterPro" id="IPR050625">
    <property type="entry name" value="ParA/MinD_ATPase"/>
</dbReference>
<dbReference type="PANTHER" id="PTHR43384:SF4">
    <property type="entry name" value="CELLULOSE BIOSYNTHESIS PROTEIN BCSQ-RELATED"/>
    <property type="match status" value="1"/>
</dbReference>
<dbReference type="InterPro" id="IPR027417">
    <property type="entry name" value="P-loop_NTPase"/>
</dbReference>
<name>A0A248LGJ1_9NEIS</name>
<keyword evidence="3" id="KW-0282">Flagellum</keyword>
<organism evidence="3 4">
    <name type="scientific">Laribacter hongkongensis</name>
    <dbReference type="NCBI Taxonomy" id="168471"/>
    <lineage>
        <taxon>Bacteria</taxon>
        <taxon>Pseudomonadati</taxon>
        <taxon>Pseudomonadota</taxon>
        <taxon>Betaproteobacteria</taxon>
        <taxon>Neisseriales</taxon>
        <taxon>Aquaspirillaceae</taxon>
        <taxon>Laribacter</taxon>
    </lineage>
</organism>